<dbReference type="PANTHER" id="PTHR30349:SF64">
    <property type="entry name" value="PROPHAGE INTEGRASE INTD-RELATED"/>
    <property type="match status" value="1"/>
</dbReference>
<dbReference type="PANTHER" id="PTHR30349">
    <property type="entry name" value="PHAGE INTEGRASE-RELATED"/>
    <property type="match status" value="1"/>
</dbReference>
<protein>
    <submittedName>
        <fullName evidence="3">Site-specific integrase</fullName>
    </submittedName>
</protein>
<evidence type="ECO:0000313" key="4">
    <source>
        <dbReference type="Proteomes" id="UP000662821"/>
    </source>
</evidence>
<name>A0AAJ4T3N4_9BURK</name>
<dbReference type="GO" id="GO:0015074">
    <property type="term" value="P:DNA integration"/>
    <property type="evidence" value="ECO:0007669"/>
    <property type="project" value="UniProtKB-KW"/>
</dbReference>
<dbReference type="InterPro" id="IPR011010">
    <property type="entry name" value="DNA_brk_join_enz"/>
</dbReference>
<dbReference type="RefSeq" id="WP_151096158.1">
    <property type="nucleotide sequence ID" value="NZ_CP071520.1"/>
</dbReference>
<evidence type="ECO:0000313" key="3">
    <source>
        <dbReference type="EMBL" id="QSX94623.1"/>
    </source>
</evidence>
<dbReference type="InterPro" id="IPR050090">
    <property type="entry name" value="Tyrosine_recombinase_XerCD"/>
</dbReference>
<dbReference type="GO" id="GO:0006310">
    <property type="term" value="P:DNA recombination"/>
    <property type="evidence" value="ECO:0007669"/>
    <property type="project" value="UniProtKB-KW"/>
</dbReference>
<proteinExistence type="predicted"/>
<dbReference type="Proteomes" id="UP000662821">
    <property type="component" value="Chromosome"/>
</dbReference>
<organism evidence="3 4">
    <name type="scientific">Janthinobacterium lividum</name>
    <dbReference type="NCBI Taxonomy" id="29581"/>
    <lineage>
        <taxon>Bacteria</taxon>
        <taxon>Pseudomonadati</taxon>
        <taxon>Pseudomonadota</taxon>
        <taxon>Betaproteobacteria</taxon>
        <taxon>Burkholderiales</taxon>
        <taxon>Oxalobacteraceae</taxon>
        <taxon>Janthinobacterium</taxon>
    </lineage>
</organism>
<dbReference type="InterPro" id="IPR013762">
    <property type="entry name" value="Integrase-like_cat_sf"/>
</dbReference>
<accession>A0AAJ4T3N4</accession>
<evidence type="ECO:0000256" key="1">
    <source>
        <dbReference type="ARBA" id="ARBA00022908"/>
    </source>
</evidence>
<keyword evidence="1" id="KW-0229">DNA integration</keyword>
<dbReference type="Gene3D" id="1.10.443.10">
    <property type="entry name" value="Intergrase catalytic core"/>
    <property type="match status" value="1"/>
</dbReference>
<dbReference type="EMBL" id="CP071520">
    <property type="protein sequence ID" value="QSX94623.1"/>
    <property type="molecule type" value="Genomic_DNA"/>
</dbReference>
<evidence type="ECO:0000256" key="2">
    <source>
        <dbReference type="ARBA" id="ARBA00023172"/>
    </source>
</evidence>
<sequence>MANLEYIHYSPMREVVEDGSIRWERDVMSCPIEKLPQIFWDNGEDWTEANHWAKTKAKGVLGGHIDTITILMKHLHAYASWLEVSQVDWRHFPDRFADRVLVRYRKVIIDQRDRGSIAPSTATARMAALIQFYRHAKKNAFVSRNSPLWHDEMVVIRYFDTVGFERALTRAKSELSIPNRRRPGLTLEDGLTPLAGGHPEALLGFTASEKLDELHLILSTGFLTGARIGSISTLAVHNIDAAMPDPAMPGFHRMAVGPGTGIKTKFDVTGDLLVPSFLLNALKGYAYSMVRLKRQARAKPEHRSRLFLTSRGNPYRPSSFSRLMTDLRRRAVAVGLTFMQNFKFHQTRCTYGTWVMELALRVTGEAAALAFVRDVMLHKDEVTTLRYIRFRERGHVKALVSDEFSAAFSGLVKRDWSRFGA</sequence>
<dbReference type="AlphaFoldDB" id="A0AAJ4T3N4"/>
<dbReference type="SUPFAM" id="SSF56349">
    <property type="entry name" value="DNA breaking-rejoining enzymes"/>
    <property type="match status" value="1"/>
</dbReference>
<keyword evidence="2" id="KW-0233">DNA recombination</keyword>
<gene>
    <name evidence="3" type="ORF">J3P46_18055</name>
</gene>
<reference evidence="3 4" key="1">
    <citation type="submission" date="2021-03" db="EMBL/GenBank/DDBJ databases">
        <title>Draft genome sequence of Janthinobacterium sp. strain PLB02 isolated from infected primmorphs (Lubomirskia baicalensis).</title>
        <authorList>
            <person name="Chernogor L.I."/>
            <person name="Belikov S.I."/>
            <person name="Petrushin I.S."/>
        </authorList>
    </citation>
    <scope>NUCLEOTIDE SEQUENCE [LARGE SCALE GENOMIC DNA]</scope>
    <source>
        <strain evidence="3 4">PLB02</strain>
    </source>
</reference>
<dbReference type="GO" id="GO:0003677">
    <property type="term" value="F:DNA binding"/>
    <property type="evidence" value="ECO:0007669"/>
    <property type="project" value="InterPro"/>
</dbReference>